<evidence type="ECO:0000313" key="2">
    <source>
        <dbReference type="Proteomes" id="UP001150581"/>
    </source>
</evidence>
<name>A0ACC1IWB7_9FUNG</name>
<comment type="caution">
    <text evidence="1">The sequence shown here is derived from an EMBL/GenBank/DDBJ whole genome shotgun (WGS) entry which is preliminary data.</text>
</comment>
<reference evidence="1" key="1">
    <citation type="submission" date="2022-07" db="EMBL/GenBank/DDBJ databases">
        <title>Phylogenomic reconstructions and comparative analyses of Kickxellomycotina fungi.</title>
        <authorList>
            <person name="Reynolds N.K."/>
            <person name="Stajich J.E."/>
            <person name="Barry K."/>
            <person name="Grigoriev I.V."/>
            <person name="Crous P."/>
            <person name="Smith M.E."/>
        </authorList>
    </citation>
    <scope>NUCLEOTIDE SEQUENCE</scope>
    <source>
        <strain evidence="1">Benny 63K</strain>
    </source>
</reference>
<keyword evidence="1" id="KW-0808">Transferase</keyword>
<proteinExistence type="predicted"/>
<keyword evidence="2" id="KW-1185">Reference proteome</keyword>
<organism evidence="1 2">
    <name type="scientific">Kickxella alabastrina</name>
    <dbReference type="NCBI Taxonomy" id="61397"/>
    <lineage>
        <taxon>Eukaryota</taxon>
        <taxon>Fungi</taxon>
        <taxon>Fungi incertae sedis</taxon>
        <taxon>Zoopagomycota</taxon>
        <taxon>Kickxellomycotina</taxon>
        <taxon>Kickxellomycetes</taxon>
        <taxon>Kickxellales</taxon>
        <taxon>Kickxellaceae</taxon>
        <taxon>Kickxella</taxon>
    </lineage>
</organism>
<sequence>MMHGRRRELVRESTLDEAEQNKQRVSKYRTLSAQVMTMKSQNTFSPDALSATRNLLELNTELHTVWNYRREIFLNLDSWQDMSLRQQHLEEELGFLLEIIMRNIKSYWMWNHRVWALSMLPVPSWERELALVAKLLAVDARNFHGWDYRRFVVAKIRETKGDDVDLAEFAFTTEQINRDCANHSAWHNRSKLLPTLLQRCSSPEERKELLGTEVDLILNAIYTDPDDQNAWLYHEWLLDVQTSTEDRCGLLRDKVAAIREFLELEADSRRPMVELVDAFIGLDDLAPGCVTEDERRECVDTLRRLRSIDPYHVGRYNDTETILGKRWPTATVNE</sequence>
<evidence type="ECO:0000313" key="1">
    <source>
        <dbReference type="EMBL" id="KAJ1901986.1"/>
    </source>
</evidence>
<dbReference type="EC" id="2.5.1.60" evidence="1"/>
<accession>A0ACC1IWB7</accession>
<dbReference type="EMBL" id="JANBPG010000009">
    <property type="protein sequence ID" value="KAJ1901986.1"/>
    <property type="molecule type" value="Genomic_DNA"/>
</dbReference>
<dbReference type="Proteomes" id="UP001150581">
    <property type="component" value="Unassembled WGS sequence"/>
</dbReference>
<gene>
    <name evidence="1" type="primary">BET4</name>
    <name evidence="1" type="ORF">LPJ66_000382</name>
</gene>
<protein>
    <submittedName>
        <fullName evidence="1">Rab geranylgeranyltransferase</fullName>
        <ecNumber evidence="1">2.5.1.60</ecNumber>
    </submittedName>
</protein>